<dbReference type="InterPro" id="IPR003593">
    <property type="entry name" value="AAA+_ATPase"/>
</dbReference>
<evidence type="ECO:0000256" key="1">
    <source>
        <dbReference type="ARBA" id="ARBA00022448"/>
    </source>
</evidence>
<evidence type="ECO:0000313" key="5">
    <source>
        <dbReference type="EMBL" id="GCD08757.1"/>
    </source>
</evidence>
<gene>
    <name evidence="5" type="ORF">Ctaglu_03800</name>
</gene>
<evidence type="ECO:0000313" key="6">
    <source>
        <dbReference type="Proteomes" id="UP000287872"/>
    </source>
</evidence>
<dbReference type="GO" id="GO:0005524">
    <property type="term" value="F:ATP binding"/>
    <property type="evidence" value="ECO:0007669"/>
    <property type="project" value="UniProtKB-KW"/>
</dbReference>
<feature type="domain" description="ABC transporter" evidence="4">
    <location>
        <begin position="5"/>
        <end position="230"/>
    </location>
</feature>
<dbReference type="OrthoDB" id="9804819at2"/>
<dbReference type="GO" id="GO:0016887">
    <property type="term" value="F:ATP hydrolysis activity"/>
    <property type="evidence" value="ECO:0007669"/>
    <property type="project" value="InterPro"/>
</dbReference>
<dbReference type="InterPro" id="IPR017871">
    <property type="entry name" value="ABC_transporter-like_CS"/>
</dbReference>
<proteinExistence type="predicted"/>
<dbReference type="RefSeq" id="WP_124997524.1">
    <property type="nucleotide sequence ID" value="NZ_BHYK01000002.1"/>
</dbReference>
<keyword evidence="1" id="KW-0813">Transport</keyword>
<dbReference type="SMART" id="SM00382">
    <property type="entry name" value="AAA"/>
    <property type="match status" value="1"/>
</dbReference>
<dbReference type="AlphaFoldDB" id="A0A401UGR5"/>
<dbReference type="PANTHER" id="PTHR42939">
    <property type="entry name" value="ABC TRANSPORTER ATP-BINDING PROTEIN ALBC-RELATED"/>
    <property type="match status" value="1"/>
</dbReference>
<comment type="caution">
    <text evidence="5">The sequence shown here is derived from an EMBL/GenBank/DDBJ whole genome shotgun (WGS) entry which is preliminary data.</text>
</comment>
<sequence length="289" mass="32475">MENILEVLNLNKDFSGFSLDNVSFTLEKGCIMGFIGQNGAGKTTTIKLILNAIGKSSGQIKIFGKDNVKEEIFVKSHIGYVPDEDYFISTSTVHNHAKALSLFYDNWSNDIFNNYVSKWRIPLDQKIGEFSKGMKTKAMFALAFAHQPNLLILDEPTAGLDAVARIEILDILREFVSDGEKSVFFSTHITSDLDKIADYITLIHGGKIIESLSIDKLEEKYIVLTGGMEELNGLENQFIGIRKGEIAFEGLILREKANEFFRDIKGTNPSVENLLTFNIWGCDNHEKNY</sequence>
<accession>A0A401UGR5</accession>
<name>A0A401UGR5_9CLOT</name>
<evidence type="ECO:0000256" key="3">
    <source>
        <dbReference type="ARBA" id="ARBA00022840"/>
    </source>
</evidence>
<evidence type="ECO:0000259" key="4">
    <source>
        <dbReference type="PROSITE" id="PS50893"/>
    </source>
</evidence>
<dbReference type="SUPFAM" id="SSF52540">
    <property type="entry name" value="P-loop containing nucleoside triphosphate hydrolases"/>
    <property type="match status" value="1"/>
</dbReference>
<dbReference type="Proteomes" id="UP000287872">
    <property type="component" value="Unassembled WGS sequence"/>
</dbReference>
<dbReference type="Pfam" id="PF00005">
    <property type="entry name" value="ABC_tran"/>
    <property type="match status" value="1"/>
</dbReference>
<evidence type="ECO:0000256" key="2">
    <source>
        <dbReference type="ARBA" id="ARBA00022741"/>
    </source>
</evidence>
<keyword evidence="6" id="KW-1185">Reference proteome</keyword>
<dbReference type="PANTHER" id="PTHR42939:SF3">
    <property type="entry name" value="ABC TRANSPORTER ATP-BINDING COMPONENT"/>
    <property type="match status" value="1"/>
</dbReference>
<organism evidence="5 6">
    <name type="scientific">Clostridium tagluense</name>
    <dbReference type="NCBI Taxonomy" id="360422"/>
    <lineage>
        <taxon>Bacteria</taxon>
        <taxon>Bacillati</taxon>
        <taxon>Bacillota</taxon>
        <taxon>Clostridia</taxon>
        <taxon>Eubacteriales</taxon>
        <taxon>Clostridiaceae</taxon>
        <taxon>Clostridium</taxon>
    </lineage>
</organism>
<dbReference type="EMBL" id="BHYK01000002">
    <property type="protein sequence ID" value="GCD08757.1"/>
    <property type="molecule type" value="Genomic_DNA"/>
</dbReference>
<protein>
    <submittedName>
        <fullName evidence="5">ABC transporter ATP-binding protein</fullName>
    </submittedName>
</protein>
<keyword evidence="3 5" id="KW-0067">ATP-binding</keyword>
<dbReference type="PROSITE" id="PS50893">
    <property type="entry name" value="ABC_TRANSPORTER_2"/>
    <property type="match status" value="1"/>
</dbReference>
<dbReference type="Gene3D" id="3.40.50.300">
    <property type="entry name" value="P-loop containing nucleotide triphosphate hydrolases"/>
    <property type="match status" value="1"/>
</dbReference>
<dbReference type="InterPro" id="IPR003439">
    <property type="entry name" value="ABC_transporter-like_ATP-bd"/>
</dbReference>
<dbReference type="InterPro" id="IPR027417">
    <property type="entry name" value="P-loop_NTPase"/>
</dbReference>
<keyword evidence="2" id="KW-0547">Nucleotide-binding</keyword>
<dbReference type="InterPro" id="IPR051782">
    <property type="entry name" value="ABC_Transporter_VariousFunc"/>
</dbReference>
<dbReference type="CDD" id="cd03230">
    <property type="entry name" value="ABC_DR_subfamily_A"/>
    <property type="match status" value="1"/>
</dbReference>
<reference evidence="5 6" key="1">
    <citation type="submission" date="2018-11" db="EMBL/GenBank/DDBJ databases">
        <title>Genome sequencing and assembly of Clostridium tagluense strain A121.</title>
        <authorList>
            <person name="Murakami T."/>
            <person name="Segawa T."/>
            <person name="Shcherbakova V.A."/>
            <person name="Mori H."/>
            <person name="Yoshimura Y."/>
        </authorList>
    </citation>
    <scope>NUCLEOTIDE SEQUENCE [LARGE SCALE GENOMIC DNA]</scope>
    <source>
        <strain evidence="5 6">A121</strain>
    </source>
</reference>
<dbReference type="PROSITE" id="PS00211">
    <property type="entry name" value="ABC_TRANSPORTER_1"/>
    <property type="match status" value="1"/>
</dbReference>